<feature type="region of interest" description="Disordered" evidence="1">
    <location>
        <begin position="189"/>
        <end position="223"/>
    </location>
</feature>
<dbReference type="AlphaFoldDB" id="A0A6A4VQ54"/>
<feature type="region of interest" description="Disordered" evidence="1">
    <location>
        <begin position="38"/>
        <end position="62"/>
    </location>
</feature>
<proteinExistence type="predicted"/>
<evidence type="ECO:0000313" key="2">
    <source>
        <dbReference type="EMBL" id="KAF0292288.1"/>
    </source>
</evidence>
<dbReference type="Proteomes" id="UP000440578">
    <property type="component" value="Unassembled WGS sequence"/>
</dbReference>
<gene>
    <name evidence="2" type="ORF">FJT64_009715</name>
</gene>
<feature type="compositionally biased region" description="Pro residues" evidence="1">
    <location>
        <begin position="206"/>
        <end position="215"/>
    </location>
</feature>
<accession>A0A6A4VQ54</accession>
<keyword evidence="3" id="KW-1185">Reference proteome</keyword>
<sequence>MPSTRRSSSVVLDSEVFSETPTRTRVLSLSPARPSSVLTVASGDGRPSVEETITSGGGSDSWGISGSSDRLMALISSIEKALRVPLGGSDGDVDQFTGVDDSSDAVQTTRVISSQPDITEQKTNYIYSVNDPQPPLVVATATQEKKPDMVKMDITTGTGQDLATDYARSAESGGARKFSACGAGRGPVVLPPLFEGQPDERDGPRKPPIPSPRPPASEERAKSGLRAAIVDRLLQDLRKMASARGSEMARAESDLIEILHDYQTDLMDEDEKTIAGMPFQGVRIHDNVAIPVVYQAVPIKLEGLSQHRLVVRSSDPGPARGLHNSWDDAPYNPP</sequence>
<evidence type="ECO:0000313" key="3">
    <source>
        <dbReference type="Proteomes" id="UP000440578"/>
    </source>
</evidence>
<reference evidence="2 3" key="1">
    <citation type="submission" date="2019-07" db="EMBL/GenBank/DDBJ databases">
        <title>Draft genome assembly of a fouling barnacle, Amphibalanus amphitrite (Darwin, 1854): The first reference genome for Thecostraca.</title>
        <authorList>
            <person name="Kim W."/>
        </authorList>
    </citation>
    <scope>NUCLEOTIDE SEQUENCE [LARGE SCALE GENOMIC DNA]</scope>
    <source>
        <strain evidence="2">SNU_AA5</strain>
        <tissue evidence="2">Soma without cirri and trophi</tissue>
    </source>
</reference>
<feature type="region of interest" description="Disordered" evidence="1">
    <location>
        <begin position="315"/>
        <end position="334"/>
    </location>
</feature>
<organism evidence="2 3">
    <name type="scientific">Amphibalanus amphitrite</name>
    <name type="common">Striped barnacle</name>
    <name type="synonym">Balanus amphitrite</name>
    <dbReference type="NCBI Taxonomy" id="1232801"/>
    <lineage>
        <taxon>Eukaryota</taxon>
        <taxon>Metazoa</taxon>
        <taxon>Ecdysozoa</taxon>
        <taxon>Arthropoda</taxon>
        <taxon>Crustacea</taxon>
        <taxon>Multicrustacea</taxon>
        <taxon>Cirripedia</taxon>
        <taxon>Thoracica</taxon>
        <taxon>Thoracicalcarea</taxon>
        <taxon>Balanomorpha</taxon>
        <taxon>Balanoidea</taxon>
        <taxon>Balanidae</taxon>
        <taxon>Amphibalaninae</taxon>
        <taxon>Amphibalanus</taxon>
    </lineage>
</organism>
<comment type="caution">
    <text evidence="2">The sequence shown here is derived from an EMBL/GenBank/DDBJ whole genome shotgun (WGS) entry which is preliminary data.</text>
</comment>
<evidence type="ECO:0000256" key="1">
    <source>
        <dbReference type="SAM" id="MobiDB-lite"/>
    </source>
</evidence>
<name>A0A6A4VQ54_AMPAM</name>
<dbReference type="EMBL" id="VIIS01001824">
    <property type="protein sequence ID" value="KAF0292288.1"/>
    <property type="molecule type" value="Genomic_DNA"/>
</dbReference>
<protein>
    <submittedName>
        <fullName evidence="2">Uncharacterized protein</fullName>
    </submittedName>
</protein>
<dbReference type="OrthoDB" id="10681178at2759"/>